<sequence>MKNPFVNEAREPGVEPLEMDMEEKAVRPRRSRRLKWIIAGAIILVALAVGLGVGLGLGLNNGGDDDDEGGSSPPSAPSPTGTVTNRTFWQPAAGVSWQIVLLNPITIADDATTATPDVDVYDIDLFTNNQSTITKLHSLNKKVICYFSAGSYEPNRPDSDQFTATDKGKGLDGWPGEVWLQTNSDNVRKIMSTRIKLASDKGCDAIDPDNVDGFVRPPFSPPFFLSLKITSTTEICMSVSADLRSPQQNDNGLGLTANDTVNFMQYLSDEASKYNMSTGLKNAGDVIDDVLPYTHFSVNEQCAEYSECALFAPFVEAGKPVFHIEYPKDAPSVSTEDADSLCSRTGKSAGSDNFSTVIKKMNLDGWVEYCDRSTSTTSTVSTSSSS</sequence>
<dbReference type="InParanoid" id="A0A2K1QV98"/>
<comment type="catalytic activity">
    <reaction evidence="1">
        <text>Hydrolysis of terminal, non-reducing alpha-D-galactose residues in alpha-D-galactosides, including galactose oligosaccharides, galactomannans and galactolipids.</text>
        <dbReference type="EC" id="3.2.1.22"/>
    </reaction>
</comment>
<protein>
    <recommendedName>
        <fullName evidence="2">alpha-galactosidase</fullName>
        <ecNumber evidence="2">3.2.1.22</ecNumber>
    </recommendedName>
</protein>
<dbReference type="PANTHER" id="PTHR35273">
    <property type="entry name" value="ALPHA-1,4 POLYGALACTOSAMINIDASE, PUTATIVE (AFU_ORTHOLOGUE AFUA_3G07890)-RELATED"/>
    <property type="match status" value="1"/>
</dbReference>
<dbReference type="STRING" id="2082308.A0A2K1QV98"/>
<feature type="domain" description="Glycoside-hydrolase family GH114 TIM-barrel" evidence="5">
    <location>
        <begin position="96"/>
        <end position="214"/>
    </location>
</feature>
<dbReference type="EC" id="3.2.1.22" evidence="2"/>
<feature type="domain" description="Glycoside-hydrolase family GH114 TIM-barrel" evidence="5">
    <location>
        <begin position="245"/>
        <end position="366"/>
    </location>
</feature>
<dbReference type="InterPro" id="IPR017853">
    <property type="entry name" value="GH"/>
</dbReference>
<dbReference type="Pfam" id="PF03537">
    <property type="entry name" value="Glyco_hydro_114"/>
    <property type="match status" value="2"/>
</dbReference>
<feature type="region of interest" description="Disordered" evidence="3">
    <location>
        <begin position="64"/>
        <end position="85"/>
    </location>
</feature>
<dbReference type="InterPro" id="IPR004352">
    <property type="entry name" value="GH114_TIM-barrel"/>
</dbReference>
<dbReference type="PANTHER" id="PTHR35273:SF2">
    <property type="entry name" value="ALPHA-GALACTOSIDASE"/>
    <property type="match status" value="1"/>
</dbReference>
<evidence type="ECO:0000313" key="6">
    <source>
        <dbReference type="EMBL" id="PNS18880.1"/>
    </source>
</evidence>
<evidence type="ECO:0000256" key="4">
    <source>
        <dbReference type="SAM" id="Phobius"/>
    </source>
</evidence>
<dbReference type="InterPro" id="IPR013785">
    <property type="entry name" value="Aldolase_TIM"/>
</dbReference>
<proteinExistence type="predicted"/>
<comment type="caution">
    <text evidence="6">The sequence shown here is derived from an EMBL/GenBank/DDBJ whole genome shotgun (WGS) entry which is preliminary data.</text>
</comment>
<evidence type="ECO:0000259" key="5">
    <source>
        <dbReference type="Pfam" id="PF03537"/>
    </source>
</evidence>
<gene>
    <name evidence="6" type="ORF">CAC42_5419</name>
</gene>
<feature type="transmembrane region" description="Helical" evidence="4">
    <location>
        <begin position="36"/>
        <end position="59"/>
    </location>
</feature>
<accession>A0A2K1QV98</accession>
<keyword evidence="4" id="KW-1133">Transmembrane helix</keyword>
<evidence type="ECO:0000256" key="3">
    <source>
        <dbReference type="SAM" id="MobiDB-lite"/>
    </source>
</evidence>
<keyword evidence="4" id="KW-0472">Membrane</keyword>
<dbReference type="EMBL" id="NKHZ01000039">
    <property type="protein sequence ID" value="PNS18880.1"/>
    <property type="molecule type" value="Genomic_DNA"/>
</dbReference>
<name>A0A2K1QV98_9PEZI</name>
<dbReference type="GO" id="GO:0004557">
    <property type="term" value="F:alpha-galactosidase activity"/>
    <property type="evidence" value="ECO:0007669"/>
    <property type="project" value="UniProtKB-EC"/>
</dbReference>
<dbReference type="Gene3D" id="3.20.20.70">
    <property type="entry name" value="Aldolase class I"/>
    <property type="match status" value="1"/>
</dbReference>
<dbReference type="Proteomes" id="UP000243797">
    <property type="component" value="Unassembled WGS sequence"/>
</dbReference>
<dbReference type="OrthoDB" id="2108802at2759"/>
<keyword evidence="4" id="KW-0812">Transmembrane</keyword>
<evidence type="ECO:0000256" key="2">
    <source>
        <dbReference type="ARBA" id="ARBA00012755"/>
    </source>
</evidence>
<dbReference type="AlphaFoldDB" id="A0A2K1QV98"/>
<evidence type="ECO:0000256" key="1">
    <source>
        <dbReference type="ARBA" id="ARBA00001255"/>
    </source>
</evidence>
<reference evidence="6 7" key="1">
    <citation type="submission" date="2017-06" db="EMBL/GenBank/DDBJ databases">
        <title>Draft genome sequence of a variant of Elsinoe murrayae.</title>
        <authorList>
            <person name="Cheng Q."/>
        </authorList>
    </citation>
    <scope>NUCLEOTIDE SEQUENCE [LARGE SCALE GENOMIC DNA]</scope>
    <source>
        <strain evidence="6 7">CQ-2017a</strain>
    </source>
</reference>
<evidence type="ECO:0000313" key="7">
    <source>
        <dbReference type="Proteomes" id="UP000243797"/>
    </source>
</evidence>
<organism evidence="6 7">
    <name type="scientific">Sphaceloma murrayae</name>
    <dbReference type="NCBI Taxonomy" id="2082308"/>
    <lineage>
        <taxon>Eukaryota</taxon>
        <taxon>Fungi</taxon>
        <taxon>Dikarya</taxon>
        <taxon>Ascomycota</taxon>
        <taxon>Pezizomycotina</taxon>
        <taxon>Dothideomycetes</taxon>
        <taxon>Dothideomycetidae</taxon>
        <taxon>Myriangiales</taxon>
        <taxon>Elsinoaceae</taxon>
        <taxon>Sphaceloma</taxon>
    </lineage>
</organism>
<keyword evidence="7" id="KW-1185">Reference proteome</keyword>
<dbReference type="SUPFAM" id="SSF51445">
    <property type="entry name" value="(Trans)glycosidases"/>
    <property type="match status" value="1"/>
</dbReference>